<protein>
    <recommendedName>
        <fullName evidence="10">ZP domain-containing protein</fullName>
    </recommendedName>
</protein>
<accession>A0A2A2LJJ4</accession>
<evidence type="ECO:0000259" key="10">
    <source>
        <dbReference type="PROSITE" id="PS51034"/>
    </source>
</evidence>
<keyword evidence="6 8" id="KW-1133">Transmembrane helix</keyword>
<dbReference type="InterPro" id="IPR051962">
    <property type="entry name" value="Cuticlin"/>
</dbReference>
<dbReference type="GO" id="GO:0042302">
    <property type="term" value="F:structural constituent of cuticle"/>
    <property type="evidence" value="ECO:0007669"/>
    <property type="project" value="UniProtKB-KW"/>
</dbReference>
<dbReference type="PANTHER" id="PTHR22907:SF27">
    <property type="entry name" value="ZP DOMAIN-CONTAINING PROTEIN"/>
    <property type="match status" value="1"/>
</dbReference>
<dbReference type="InterPro" id="IPR001507">
    <property type="entry name" value="ZP_dom"/>
</dbReference>
<dbReference type="GO" id="GO:0005886">
    <property type="term" value="C:plasma membrane"/>
    <property type="evidence" value="ECO:0007669"/>
    <property type="project" value="UniProtKB-SubCell"/>
</dbReference>
<dbReference type="SMART" id="SM00241">
    <property type="entry name" value="ZP"/>
    <property type="match status" value="1"/>
</dbReference>
<feature type="signal peptide" evidence="9">
    <location>
        <begin position="1"/>
        <end position="30"/>
    </location>
</feature>
<keyword evidence="12" id="KW-1185">Reference proteome</keyword>
<dbReference type="InterPro" id="IPR057475">
    <property type="entry name" value="CUT_C"/>
</dbReference>
<gene>
    <name evidence="11" type="ORF">WR25_26764</name>
</gene>
<evidence type="ECO:0000256" key="5">
    <source>
        <dbReference type="ARBA" id="ARBA00022729"/>
    </source>
</evidence>
<keyword evidence="3" id="KW-1003">Cell membrane</keyword>
<evidence type="ECO:0000256" key="2">
    <source>
        <dbReference type="ARBA" id="ARBA00022460"/>
    </source>
</evidence>
<organism evidence="11 12">
    <name type="scientific">Diploscapter pachys</name>
    <dbReference type="NCBI Taxonomy" id="2018661"/>
    <lineage>
        <taxon>Eukaryota</taxon>
        <taxon>Metazoa</taxon>
        <taxon>Ecdysozoa</taxon>
        <taxon>Nematoda</taxon>
        <taxon>Chromadorea</taxon>
        <taxon>Rhabditida</taxon>
        <taxon>Rhabditina</taxon>
        <taxon>Rhabditomorpha</taxon>
        <taxon>Rhabditoidea</taxon>
        <taxon>Rhabditidae</taxon>
        <taxon>Diploscapter</taxon>
    </lineage>
</organism>
<dbReference type="OrthoDB" id="6139674at2759"/>
<feature type="transmembrane region" description="Helical" evidence="8">
    <location>
        <begin position="387"/>
        <end position="411"/>
    </location>
</feature>
<keyword evidence="2" id="KW-0193">Cuticle</keyword>
<evidence type="ECO:0000256" key="1">
    <source>
        <dbReference type="ARBA" id="ARBA00004251"/>
    </source>
</evidence>
<evidence type="ECO:0000256" key="4">
    <source>
        <dbReference type="ARBA" id="ARBA00022692"/>
    </source>
</evidence>
<dbReference type="PANTHER" id="PTHR22907">
    <property type="entry name" value="GH04558P"/>
    <property type="match status" value="1"/>
</dbReference>
<dbReference type="EMBL" id="LIAE01006695">
    <property type="protein sequence ID" value="PAV86207.1"/>
    <property type="molecule type" value="Genomic_DNA"/>
</dbReference>
<evidence type="ECO:0000256" key="7">
    <source>
        <dbReference type="ARBA" id="ARBA00023136"/>
    </source>
</evidence>
<comment type="subcellular location">
    <subcellularLocation>
        <location evidence="1">Cell membrane</location>
        <topology evidence="1">Single-pass type I membrane protein</topology>
    </subcellularLocation>
</comment>
<feature type="domain" description="ZP" evidence="10">
    <location>
        <begin position="47"/>
        <end position="292"/>
    </location>
</feature>
<dbReference type="Pfam" id="PF25301">
    <property type="entry name" value="CUT_C"/>
    <property type="match status" value="1"/>
</dbReference>
<dbReference type="Pfam" id="PF25057">
    <property type="entry name" value="CUT_N"/>
    <property type="match status" value="1"/>
</dbReference>
<dbReference type="Proteomes" id="UP000218231">
    <property type="component" value="Unassembled WGS sequence"/>
</dbReference>
<name>A0A2A2LJJ4_9BILA</name>
<dbReference type="InterPro" id="IPR056953">
    <property type="entry name" value="CUT_N"/>
</dbReference>
<evidence type="ECO:0000256" key="6">
    <source>
        <dbReference type="ARBA" id="ARBA00022989"/>
    </source>
</evidence>
<evidence type="ECO:0000256" key="9">
    <source>
        <dbReference type="SAM" id="SignalP"/>
    </source>
</evidence>
<feature type="chain" id="PRO_5012019488" description="ZP domain-containing protein" evidence="9">
    <location>
        <begin position="31"/>
        <end position="521"/>
    </location>
</feature>
<keyword evidence="4 8" id="KW-0812">Transmembrane</keyword>
<evidence type="ECO:0000256" key="8">
    <source>
        <dbReference type="SAM" id="Phobius"/>
    </source>
</evidence>
<sequence length="521" mass="58144">MVFPSHSILGISLAKWWLLGSITIATVVHGSSPPALDNGIMDTPIVECLEDKIRLRMNTQRPFHGRIFVKGLSAKAGCSHNYINNSGTKIIYELDNGACNMRRRRMANDAQRGVETSLTIIVSFHSTFITQVDKAFRTTCFYMEGDRVVTNRIDVSNLPTTDLLDSAKMPQCTYSVRKDSPNGPLVQFAKVGEPVFHVWTCDSEVADIFQMLVHSCFVDDGNGEERRSLLDENGCAIDPLIMPDLTYNKQNNMAYALLNVFKYADKVTTYFQCAVSTCLSSEILCEGRTPPHCGPGGSLQELASSSRTNRVARELQKNGRQHNRSTDNDHFTMNTMDLATQKITILDLDDPKNNDAEEDDHSKSNMVASPRKMEFKKSPDDGNVLCLSAGGMALTIFGIFLVILALSVELADHHFRSFGLRPIAGWKKIVPVVRQCSRTIYQSILETLLEAFVGENVERQTFSDNAAAFFLACARLRRSSVKSSPLPFLLSLAAFEEVSHTANETDIQRTEQRMVEMKRKC</sequence>
<dbReference type="PROSITE" id="PS51034">
    <property type="entry name" value="ZP_2"/>
    <property type="match status" value="1"/>
</dbReference>
<reference evidence="11 12" key="1">
    <citation type="journal article" date="2017" name="Curr. Biol.">
        <title>Genome architecture and evolution of a unichromosomal asexual nematode.</title>
        <authorList>
            <person name="Fradin H."/>
            <person name="Zegar C."/>
            <person name="Gutwein M."/>
            <person name="Lucas J."/>
            <person name="Kovtun M."/>
            <person name="Corcoran D."/>
            <person name="Baugh L.R."/>
            <person name="Kiontke K."/>
            <person name="Gunsalus K."/>
            <person name="Fitch D.H."/>
            <person name="Piano F."/>
        </authorList>
    </citation>
    <scope>NUCLEOTIDE SEQUENCE [LARGE SCALE GENOMIC DNA]</scope>
    <source>
        <strain evidence="11">PF1309</strain>
    </source>
</reference>
<dbReference type="AlphaFoldDB" id="A0A2A2LJJ4"/>
<keyword evidence="5 9" id="KW-0732">Signal</keyword>
<evidence type="ECO:0000313" key="11">
    <source>
        <dbReference type="EMBL" id="PAV86207.1"/>
    </source>
</evidence>
<dbReference type="STRING" id="2018661.A0A2A2LJJ4"/>
<proteinExistence type="predicted"/>
<comment type="caution">
    <text evidence="11">The sequence shown here is derived from an EMBL/GenBank/DDBJ whole genome shotgun (WGS) entry which is preliminary data.</text>
</comment>
<evidence type="ECO:0000313" key="12">
    <source>
        <dbReference type="Proteomes" id="UP000218231"/>
    </source>
</evidence>
<keyword evidence="7 8" id="KW-0472">Membrane</keyword>
<evidence type="ECO:0000256" key="3">
    <source>
        <dbReference type="ARBA" id="ARBA00022475"/>
    </source>
</evidence>